<dbReference type="EMBL" id="CP012034">
    <property type="protein sequence ID" value="AKP66818.1"/>
    <property type="molecule type" value="Genomic_DNA"/>
</dbReference>
<dbReference type="AlphaFoldDB" id="A0A0H4QJG6"/>
<name>A0A0H4QJG6_9LACO</name>
<dbReference type="InterPro" id="IPR051319">
    <property type="entry name" value="Oligoribo/pAp-PDE_c-di-AMP_PDE"/>
</dbReference>
<gene>
    <name evidence="3" type="ORF">ABM34_04040</name>
</gene>
<dbReference type="GO" id="GO:0003676">
    <property type="term" value="F:nucleic acid binding"/>
    <property type="evidence" value="ECO:0007669"/>
    <property type="project" value="InterPro"/>
</dbReference>
<evidence type="ECO:0000313" key="3">
    <source>
        <dbReference type="EMBL" id="AKP66818.1"/>
    </source>
</evidence>
<dbReference type="InterPro" id="IPR038763">
    <property type="entry name" value="DHH_sf"/>
</dbReference>
<feature type="domain" description="DDH" evidence="1">
    <location>
        <begin position="17"/>
        <end position="153"/>
    </location>
</feature>
<evidence type="ECO:0000259" key="2">
    <source>
        <dbReference type="Pfam" id="PF02272"/>
    </source>
</evidence>
<dbReference type="KEGG" id="lgn:ABM34_04040"/>
<protein>
    <submittedName>
        <fullName evidence="3">Phosphoesterase</fullName>
    </submittedName>
</protein>
<evidence type="ECO:0000259" key="1">
    <source>
        <dbReference type="Pfam" id="PF01368"/>
    </source>
</evidence>
<dbReference type="Pfam" id="PF02272">
    <property type="entry name" value="DHHA1"/>
    <property type="match status" value="1"/>
</dbReference>
<dbReference type="STRING" id="1007676.ABM34_04040"/>
<reference evidence="4" key="1">
    <citation type="submission" date="2015-07" db="EMBL/GenBank/DDBJ databases">
        <title>Lactobacillus ginsenosidimutans/EMML 3141/ whole genome sequencing.</title>
        <authorList>
            <person name="Kim M.K."/>
            <person name="Im W.-T."/>
            <person name="Srinivasan S."/>
            <person name="Lee J.-J."/>
        </authorList>
    </citation>
    <scope>NUCLEOTIDE SEQUENCE [LARGE SCALE GENOMIC DNA]</scope>
    <source>
        <strain evidence="4">EMML 3041</strain>
    </source>
</reference>
<dbReference type="InterPro" id="IPR003156">
    <property type="entry name" value="DHHA1_dom"/>
</dbReference>
<dbReference type="InterPro" id="IPR001667">
    <property type="entry name" value="DDH_dom"/>
</dbReference>
<accession>A0A0H4QJG6</accession>
<keyword evidence="4" id="KW-1185">Reference proteome</keyword>
<feature type="domain" description="DHHA1" evidence="2">
    <location>
        <begin position="229"/>
        <end position="309"/>
    </location>
</feature>
<proteinExistence type="predicted"/>
<dbReference type="PATRIC" id="fig|1007676.4.peg.834"/>
<sequence length="311" mass="35128">MHMFDKILHEIQKYNDIIIIRHQNPDPDAIGSQLGLANILRNAFPQKNILTPGTELEVFDWLGKMQQVPSNKYKDSLVIAVDTANEIRVDDDPHFKDAELIIKIDHHPNDDPFGNINWVDDSFSSCAEMIYTLADELGLPVEKESARLLYSGVIGDTNRFLYADATYRTLNIAAQLAKTGIDISEISHQEDQMTMEIARLEAYILENFTITDSGFAYIILEKDLLEIFHLNPGELDYAVPLIGKIDEVNTWAIISEKETNKFRCNLRSKEIPINSIAVKFGGGGHPLASGVYVHSMDNVQKLLDEMDKITH</sequence>
<dbReference type="Gene3D" id="3.10.310.30">
    <property type="match status" value="1"/>
</dbReference>
<dbReference type="SUPFAM" id="SSF64182">
    <property type="entry name" value="DHH phosphoesterases"/>
    <property type="match status" value="1"/>
</dbReference>
<organism evidence="3 4">
    <name type="scientific">Companilactobacillus ginsenosidimutans</name>
    <dbReference type="NCBI Taxonomy" id="1007676"/>
    <lineage>
        <taxon>Bacteria</taxon>
        <taxon>Bacillati</taxon>
        <taxon>Bacillota</taxon>
        <taxon>Bacilli</taxon>
        <taxon>Lactobacillales</taxon>
        <taxon>Lactobacillaceae</taxon>
        <taxon>Companilactobacillus</taxon>
    </lineage>
</organism>
<dbReference type="PANTHER" id="PTHR47618:SF1">
    <property type="entry name" value="BIFUNCTIONAL OLIGORIBONUCLEASE AND PAP PHOSPHATASE NRNA"/>
    <property type="match status" value="1"/>
</dbReference>
<dbReference type="Proteomes" id="UP000036106">
    <property type="component" value="Chromosome"/>
</dbReference>
<evidence type="ECO:0000313" key="4">
    <source>
        <dbReference type="Proteomes" id="UP000036106"/>
    </source>
</evidence>
<dbReference type="PANTHER" id="PTHR47618">
    <property type="entry name" value="BIFUNCTIONAL OLIGORIBONUCLEASE AND PAP PHOSPHATASE NRNA"/>
    <property type="match status" value="1"/>
</dbReference>
<dbReference type="Pfam" id="PF01368">
    <property type="entry name" value="DHH"/>
    <property type="match status" value="1"/>
</dbReference>
<dbReference type="Gene3D" id="3.90.1640.10">
    <property type="entry name" value="inorganic pyrophosphatase (n-terminal core)"/>
    <property type="match status" value="1"/>
</dbReference>